<comment type="function">
    <text evidence="1">Kinase involved in the biosynthesis of the core oligosaccharide region of lipopolysaccharide (LPS). Catalyzes the phosphorylation of heptose I (HepI), the first heptose added to the Kdo2-lipid A module.</text>
</comment>
<accession>A0A7U6JIM7</accession>
<feature type="active site" evidence="2">
    <location>
        <position position="165"/>
    </location>
</feature>
<dbReference type="UniPathway" id="UPA00958"/>
<keyword evidence="1" id="KW-0448">Lipopolysaccharide biosynthesis</keyword>
<evidence type="ECO:0000313" key="4">
    <source>
        <dbReference type="Proteomes" id="UP000031631"/>
    </source>
</evidence>
<keyword evidence="1" id="KW-0808">Transferase</keyword>
<dbReference type="InterPro" id="IPR011009">
    <property type="entry name" value="Kinase-like_dom_sf"/>
</dbReference>
<proteinExistence type="inferred from homology"/>
<dbReference type="InterPro" id="IPR017172">
    <property type="entry name" value="Lsacc_core_hep_kinase_RfaP"/>
</dbReference>
<reference evidence="3 4" key="1">
    <citation type="journal article" date="2014" name="PLoS ONE">
        <title>Physiological and genomic features of a novel sulfur-oxidizing gammaproteobacterium belonging to a previously uncultivated symbiotic lineage isolated from a hydrothermal vent.</title>
        <authorList>
            <person name="Nunoura T."/>
            <person name="Takaki Y."/>
            <person name="Kazama H."/>
            <person name="Kakuta J."/>
            <person name="Shimamura S."/>
            <person name="Makita H."/>
            <person name="Hirai M."/>
            <person name="Miyazaki M."/>
            <person name="Takai K."/>
        </authorList>
    </citation>
    <scope>NUCLEOTIDE SEQUENCE [LARGE SCALE GENOMIC DNA]</scope>
    <source>
        <strain evidence="3 4">Hiromi1</strain>
    </source>
</reference>
<dbReference type="GO" id="GO:0009244">
    <property type="term" value="P:lipopolysaccharide core region biosynthetic process"/>
    <property type="evidence" value="ECO:0007669"/>
    <property type="project" value="UniProtKB-UniRule"/>
</dbReference>
<protein>
    <recommendedName>
        <fullName evidence="1">Lipopolysaccharide core heptose(I) kinase</fullName>
        <ecNumber evidence="1">2.7.1.-</ecNumber>
    </recommendedName>
</protein>
<name>A0A7U6JIM7_9GAMM</name>
<keyword evidence="1" id="KW-0067">ATP-binding</keyword>
<dbReference type="KEGG" id="tbn:TBH_C2798"/>
<dbReference type="NCBIfam" id="NF011703">
    <property type="entry name" value="PRK15123.1"/>
    <property type="match status" value="1"/>
</dbReference>
<keyword evidence="1" id="KW-0418">Kinase</keyword>
<keyword evidence="4" id="KW-1185">Reference proteome</keyword>
<comment type="similarity">
    <text evidence="1">Belongs to the protein kinase superfamily. KdkA/rfaP family.</text>
</comment>
<dbReference type="EMBL" id="AP012273">
    <property type="protein sequence ID" value="BAO45699.1"/>
    <property type="molecule type" value="Genomic_DNA"/>
</dbReference>
<dbReference type="RefSeq" id="WP_041069678.1">
    <property type="nucleotide sequence ID" value="NZ_AP012273.1"/>
</dbReference>
<organism evidence="3 4">
    <name type="scientific">Thiolapillus brandeum</name>
    <dbReference type="NCBI Taxonomy" id="1076588"/>
    <lineage>
        <taxon>Bacteria</taxon>
        <taxon>Pseudomonadati</taxon>
        <taxon>Pseudomonadota</taxon>
        <taxon>Gammaproteobacteria</taxon>
        <taxon>Chromatiales</taxon>
        <taxon>Sedimenticolaceae</taxon>
        <taxon>Thiolapillus</taxon>
    </lineage>
</organism>
<evidence type="ECO:0000313" key="3">
    <source>
        <dbReference type="EMBL" id="BAO45699.1"/>
    </source>
</evidence>
<dbReference type="EC" id="2.7.1.-" evidence="1"/>
<dbReference type="Pfam" id="PF06293">
    <property type="entry name" value="Kdo"/>
    <property type="match status" value="1"/>
</dbReference>
<evidence type="ECO:0000256" key="2">
    <source>
        <dbReference type="PIRSR" id="PIRSR037318-50"/>
    </source>
</evidence>
<gene>
    <name evidence="3" type="ORF">TBH_C2798</name>
</gene>
<dbReference type="Proteomes" id="UP000031631">
    <property type="component" value="Chromosome"/>
</dbReference>
<dbReference type="AlphaFoldDB" id="A0A7U6JIM7"/>
<sequence length="268" mass="31798">MIWLSESFRKRLDSPWRRVEDAMQVQGSVYRNPPGANRRTLRFERDGRGYFLKLHWGVGWREIFKNLFSLRLPVVGAANEWKAIQRLETLGVETMRLEAWGEEGWNPARRRSFVVTRELENTISLEDYCAAWKSSPPNPHAKRLLLERVAVMTRKLHEHGLNHRDLYICHFLLRQPWDGGEADLHLYLIDLHRVQQHWQLPRRWRVKDVGSLYFSAMDIGLTHRDRLRFLGHYFAQPLRQVLQEQGAFLRAVEKRARALQDKGIDEND</sequence>
<dbReference type="PIRSF" id="PIRSF037318">
    <property type="entry name" value="RfaP"/>
    <property type="match status" value="1"/>
</dbReference>
<keyword evidence="1" id="KW-0547">Nucleotide-binding</keyword>
<dbReference type="GO" id="GO:0005524">
    <property type="term" value="F:ATP binding"/>
    <property type="evidence" value="ECO:0007669"/>
    <property type="project" value="UniProtKB-UniRule"/>
</dbReference>
<dbReference type="OrthoDB" id="9782725at2"/>
<evidence type="ECO:0000256" key="1">
    <source>
        <dbReference type="PIRNR" id="PIRNR037318"/>
    </source>
</evidence>
<comment type="pathway">
    <text evidence="1">Bacterial outer membrane biogenesis; LPS core biosynthesis.</text>
</comment>
<dbReference type="GO" id="GO:0016301">
    <property type="term" value="F:kinase activity"/>
    <property type="evidence" value="ECO:0007669"/>
    <property type="project" value="UniProtKB-UniRule"/>
</dbReference>
<dbReference type="SUPFAM" id="SSF56112">
    <property type="entry name" value="Protein kinase-like (PK-like)"/>
    <property type="match status" value="1"/>
</dbReference>